<protein>
    <submittedName>
        <fullName evidence="2">Uncharacterized protein</fullName>
    </submittedName>
</protein>
<evidence type="ECO:0000313" key="3">
    <source>
        <dbReference type="Proteomes" id="UP000499080"/>
    </source>
</evidence>
<name>A0A4Y2ICP7_ARAVE</name>
<sequence>MMEYNEPPLVKYEEVLLPDEPVPEPKPGTSKESSDSSTDSDEEEEKEIPMEAGDDGGDLDDPDRAEAVRKETVERILDYVFIPRYCRLASNSFSSLQGGTDSTDKLLIVILHVKTNNFCNRT</sequence>
<keyword evidence="3" id="KW-1185">Reference proteome</keyword>
<organism evidence="2 3">
    <name type="scientific">Araneus ventricosus</name>
    <name type="common">Orbweaver spider</name>
    <name type="synonym">Epeira ventricosa</name>
    <dbReference type="NCBI Taxonomy" id="182803"/>
    <lineage>
        <taxon>Eukaryota</taxon>
        <taxon>Metazoa</taxon>
        <taxon>Ecdysozoa</taxon>
        <taxon>Arthropoda</taxon>
        <taxon>Chelicerata</taxon>
        <taxon>Arachnida</taxon>
        <taxon>Araneae</taxon>
        <taxon>Araneomorphae</taxon>
        <taxon>Entelegynae</taxon>
        <taxon>Araneoidea</taxon>
        <taxon>Araneidae</taxon>
        <taxon>Araneus</taxon>
    </lineage>
</organism>
<reference evidence="2 3" key="1">
    <citation type="journal article" date="2019" name="Sci. Rep.">
        <title>Orb-weaving spider Araneus ventricosus genome elucidates the spidroin gene catalogue.</title>
        <authorList>
            <person name="Kono N."/>
            <person name="Nakamura H."/>
            <person name="Ohtoshi R."/>
            <person name="Moran D.A.P."/>
            <person name="Shinohara A."/>
            <person name="Yoshida Y."/>
            <person name="Fujiwara M."/>
            <person name="Mori M."/>
            <person name="Tomita M."/>
            <person name="Arakawa K."/>
        </authorList>
    </citation>
    <scope>NUCLEOTIDE SEQUENCE [LARGE SCALE GENOMIC DNA]</scope>
</reference>
<gene>
    <name evidence="2" type="ORF">AVEN_182318_1</name>
</gene>
<evidence type="ECO:0000313" key="2">
    <source>
        <dbReference type="EMBL" id="GBM75448.1"/>
    </source>
</evidence>
<feature type="compositionally biased region" description="Acidic residues" evidence="1">
    <location>
        <begin position="38"/>
        <end position="61"/>
    </location>
</feature>
<dbReference type="EMBL" id="BGPR01002558">
    <property type="protein sequence ID" value="GBM75448.1"/>
    <property type="molecule type" value="Genomic_DNA"/>
</dbReference>
<evidence type="ECO:0000256" key="1">
    <source>
        <dbReference type="SAM" id="MobiDB-lite"/>
    </source>
</evidence>
<dbReference type="AlphaFoldDB" id="A0A4Y2ICP7"/>
<comment type="caution">
    <text evidence="2">The sequence shown here is derived from an EMBL/GenBank/DDBJ whole genome shotgun (WGS) entry which is preliminary data.</text>
</comment>
<proteinExistence type="predicted"/>
<accession>A0A4Y2ICP7</accession>
<feature type="region of interest" description="Disordered" evidence="1">
    <location>
        <begin position="1"/>
        <end position="67"/>
    </location>
</feature>
<dbReference type="Proteomes" id="UP000499080">
    <property type="component" value="Unassembled WGS sequence"/>
</dbReference>